<accession>K9WPB4</accession>
<organism evidence="1 2">
    <name type="scientific">Allocoleopsis franciscana PCC 7113</name>
    <dbReference type="NCBI Taxonomy" id="1173027"/>
    <lineage>
        <taxon>Bacteria</taxon>
        <taxon>Bacillati</taxon>
        <taxon>Cyanobacteriota</taxon>
        <taxon>Cyanophyceae</taxon>
        <taxon>Coleofasciculales</taxon>
        <taxon>Coleofasciculaceae</taxon>
        <taxon>Allocoleopsis</taxon>
        <taxon>Allocoleopsis franciscana</taxon>
    </lineage>
</organism>
<geneLocation type="plasmid" evidence="1 2">
    <name>pMIC7113.01</name>
</geneLocation>
<protein>
    <submittedName>
        <fullName evidence="1">Uncharacterized protein</fullName>
    </submittedName>
</protein>
<keyword evidence="1" id="KW-0614">Plasmid</keyword>
<name>K9WPB4_9CYAN</name>
<sequence length="134" mass="14723">MGSHALKSWGGKLVTAYLMNTPPITQPNPKSIERAIKLLRVEHTRIHQVIENLDRGSPLHAKKLMAQIIGKLAMAMPISTPPSPQAVSTSIQTLQRTVSALEVVIQDLEKGYNERTKTSIAQIVGWLGQVLIIL</sequence>
<dbReference type="HOGENOM" id="CLU_1893811_0_0_3"/>
<evidence type="ECO:0000313" key="2">
    <source>
        <dbReference type="Proteomes" id="UP000010471"/>
    </source>
</evidence>
<dbReference type="EMBL" id="CP003631">
    <property type="protein sequence ID" value="AFZ22028.1"/>
    <property type="molecule type" value="Genomic_DNA"/>
</dbReference>
<dbReference type="KEGG" id="mic:Mic7113_6448"/>
<proteinExistence type="predicted"/>
<evidence type="ECO:0000313" key="1">
    <source>
        <dbReference type="EMBL" id="AFZ22028.1"/>
    </source>
</evidence>
<keyword evidence="2" id="KW-1185">Reference proteome</keyword>
<gene>
    <name evidence="1" type="ORF">Mic7113_6448</name>
</gene>
<dbReference type="Proteomes" id="UP000010471">
    <property type="component" value="Plasmid pMIC7113.01"/>
</dbReference>
<dbReference type="AlphaFoldDB" id="K9WPB4"/>
<reference evidence="1 2" key="1">
    <citation type="submission" date="2012-06" db="EMBL/GenBank/DDBJ databases">
        <title>Finished plasmid 1 of genome of Microcoleus sp. PCC 7113.</title>
        <authorList>
            <consortium name="US DOE Joint Genome Institute"/>
            <person name="Gugger M."/>
            <person name="Coursin T."/>
            <person name="Rippka R."/>
            <person name="Tandeau De Marsac N."/>
            <person name="Huntemann M."/>
            <person name="Wei C.-L."/>
            <person name="Han J."/>
            <person name="Detter J.C."/>
            <person name="Han C."/>
            <person name="Tapia R."/>
            <person name="Chen A."/>
            <person name="Kyrpides N."/>
            <person name="Mavromatis K."/>
            <person name="Markowitz V."/>
            <person name="Szeto E."/>
            <person name="Ivanova N."/>
            <person name="Pagani I."/>
            <person name="Pati A."/>
            <person name="Goodwin L."/>
            <person name="Nordberg H.P."/>
            <person name="Cantor M.N."/>
            <person name="Hua S.X."/>
            <person name="Woyke T."/>
            <person name="Kerfeld C.A."/>
        </authorList>
    </citation>
    <scope>NUCLEOTIDE SEQUENCE [LARGE SCALE GENOMIC DNA]</scope>
    <source>
        <strain evidence="1 2">PCC 7113</strain>
        <plasmid evidence="1 2">pMIC7113.01</plasmid>
    </source>
</reference>